<feature type="chain" id="PRO_5038504186" evidence="2">
    <location>
        <begin position="20"/>
        <end position="370"/>
    </location>
</feature>
<evidence type="ECO:0000313" key="5">
    <source>
        <dbReference type="Proteomes" id="UP000675664"/>
    </source>
</evidence>
<reference evidence="4" key="1">
    <citation type="submission" date="2021-04" db="EMBL/GenBank/DDBJ databases">
        <title>Sinoanaerobacter chloroacetimidivorans sp. nov., an obligate anaerobic bacterium isolated from anaerobic sludge.</title>
        <authorList>
            <person name="Bao Y."/>
        </authorList>
    </citation>
    <scope>NUCLEOTIDE SEQUENCE</scope>
    <source>
        <strain evidence="4">BAD-6</strain>
    </source>
</reference>
<sequence length="370" mass="39756">MKKFLAVLLVLVLAISSFTGCGGKGNDTEDPTAKGEPELTVGFIYIGPKSDGGFSEAQDRGRQAMEDYFDGKVATLTAENVPEEKQEVKSAALNMMDQGAKVIIGTSFGYMDTLEELAQEYPDTIFIHFSGNKMNDTNFGNYFGAMEEPRYLAGIVAGMMTKSNKIGYVAAFPYTELLIGINAFTLGARSVNPDAEVKVVYTNAWVDAANEKAAAEALLAQGCDVLEQHCDTTGPQIAAEAAGAYAIGYNMDSREAAPGAFLTAPIWHHEAFYIKTVQEILDGTWKPESYYGTMADGYVDLAELSDLVTPEAAAKVAEVRAQIEAGEHPIFVGPIKDNTGKVRVQEGETLDRAGIWSIDYLVEGATGASN</sequence>
<dbReference type="RefSeq" id="WP_227017629.1">
    <property type="nucleotide sequence ID" value="NZ_JAGSND010000003.1"/>
</dbReference>
<dbReference type="GO" id="GO:0005886">
    <property type="term" value="C:plasma membrane"/>
    <property type="evidence" value="ECO:0007669"/>
    <property type="project" value="InterPro"/>
</dbReference>
<dbReference type="AlphaFoldDB" id="A0A8J7W1K1"/>
<evidence type="ECO:0000259" key="3">
    <source>
        <dbReference type="Pfam" id="PF02608"/>
    </source>
</evidence>
<evidence type="ECO:0000313" key="4">
    <source>
        <dbReference type="EMBL" id="MBR0597498.1"/>
    </source>
</evidence>
<feature type="signal peptide" evidence="2">
    <location>
        <begin position="1"/>
        <end position="19"/>
    </location>
</feature>
<comment type="caution">
    <text evidence="4">The sequence shown here is derived from an EMBL/GenBank/DDBJ whole genome shotgun (WGS) entry which is preliminary data.</text>
</comment>
<keyword evidence="1 2" id="KW-0732">Signal</keyword>
<protein>
    <submittedName>
        <fullName evidence="4">BMP family ABC transporter substrate-binding protein</fullName>
    </submittedName>
</protein>
<dbReference type="CDD" id="cd19963">
    <property type="entry name" value="PBP1_BMP-like"/>
    <property type="match status" value="1"/>
</dbReference>
<feature type="domain" description="ABC transporter substrate-binding protein PnrA-like" evidence="3">
    <location>
        <begin position="40"/>
        <end position="321"/>
    </location>
</feature>
<dbReference type="PANTHER" id="PTHR43208:SF1">
    <property type="entry name" value="ABC TRANSPORTER SUBSTRATE-BINDING PROTEIN"/>
    <property type="match status" value="1"/>
</dbReference>
<dbReference type="InterPro" id="IPR052910">
    <property type="entry name" value="ABC-Purine-Binding"/>
</dbReference>
<dbReference type="PROSITE" id="PS51257">
    <property type="entry name" value="PROKAR_LIPOPROTEIN"/>
    <property type="match status" value="1"/>
</dbReference>
<evidence type="ECO:0000256" key="2">
    <source>
        <dbReference type="SAM" id="SignalP"/>
    </source>
</evidence>
<dbReference type="PANTHER" id="PTHR43208">
    <property type="entry name" value="ABC TRANSPORTER SUBSTRATE-BINDING PROTEIN"/>
    <property type="match status" value="1"/>
</dbReference>
<dbReference type="Pfam" id="PF02608">
    <property type="entry name" value="Bmp"/>
    <property type="match status" value="1"/>
</dbReference>
<reference evidence="4" key="2">
    <citation type="submission" date="2021-04" db="EMBL/GenBank/DDBJ databases">
        <authorList>
            <person name="Liu J."/>
        </authorList>
    </citation>
    <scope>NUCLEOTIDE SEQUENCE</scope>
    <source>
        <strain evidence="4">BAD-6</strain>
    </source>
</reference>
<gene>
    <name evidence="4" type="ORF">KCX82_06425</name>
</gene>
<dbReference type="EMBL" id="JAGSND010000003">
    <property type="protein sequence ID" value="MBR0597498.1"/>
    <property type="molecule type" value="Genomic_DNA"/>
</dbReference>
<keyword evidence="5" id="KW-1185">Reference proteome</keyword>
<organism evidence="4 5">
    <name type="scientific">Sinanaerobacter chloroacetimidivorans</name>
    <dbReference type="NCBI Taxonomy" id="2818044"/>
    <lineage>
        <taxon>Bacteria</taxon>
        <taxon>Bacillati</taxon>
        <taxon>Bacillota</taxon>
        <taxon>Clostridia</taxon>
        <taxon>Peptostreptococcales</taxon>
        <taxon>Anaerovoracaceae</taxon>
        <taxon>Sinanaerobacter</taxon>
    </lineage>
</organism>
<accession>A0A8J7W1K1</accession>
<proteinExistence type="predicted"/>
<dbReference type="Gene3D" id="3.40.50.2300">
    <property type="match status" value="2"/>
</dbReference>
<dbReference type="InterPro" id="IPR003760">
    <property type="entry name" value="PnrA-like"/>
</dbReference>
<name>A0A8J7W1K1_9FIRM</name>
<evidence type="ECO:0000256" key="1">
    <source>
        <dbReference type="ARBA" id="ARBA00022729"/>
    </source>
</evidence>
<dbReference type="Proteomes" id="UP000675664">
    <property type="component" value="Unassembled WGS sequence"/>
</dbReference>